<evidence type="ECO:0000256" key="9">
    <source>
        <dbReference type="ARBA" id="ARBA00023170"/>
    </source>
</evidence>
<evidence type="ECO:0000256" key="6">
    <source>
        <dbReference type="ARBA" id="ARBA00023015"/>
    </source>
</evidence>
<organism evidence="17 18">
    <name type="scientific">Bursaphelenchus okinawaensis</name>
    <dbReference type="NCBI Taxonomy" id="465554"/>
    <lineage>
        <taxon>Eukaryota</taxon>
        <taxon>Metazoa</taxon>
        <taxon>Ecdysozoa</taxon>
        <taxon>Nematoda</taxon>
        <taxon>Chromadorea</taxon>
        <taxon>Rhabditida</taxon>
        <taxon>Tylenchina</taxon>
        <taxon>Tylenchomorpha</taxon>
        <taxon>Aphelenchoidea</taxon>
        <taxon>Aphelenchoididae</taxon>
        <taxon>Bursaphelenchus</taxon>
    </lineage>
</organism>
<dbReference type="PANTHER" id="PTHR47519">
    <property type="entry name" value="NUCLEAR HORMONE RECEPTOR FAMILY MEMBER NHR-31-RELATED"/>
    <property type="match status" value="1"/>
</dbReference>
<accession>A0A811K5Q4</accession>
<keyword evidence="10 12" id="KW-0539">Nucleus</keyword>
<comment type="function">
    <text evidence="11">Orphan nuclear receptor.</text>
</comment>
<keyword evidence="4 12" id="KW-0863">Zinc-finger</keyword>
<dbReference type="SUPFAM" id="SSF57716">
    <property type="entry name" value="Glucocorticoid receptor-like (DNA-binding domain)"/>
    <property type="match status" value="1"/>
</dbReference>
<dbReference type="GO" id="GO:0000978">
    <property type="term" value="F:RNA polymerase II cis-regulatory region sequence-specific DNA binding"/>
    <property type="evidence" value="ECO:0007669"/>
    <property type="project" value="InterPro"/>
</dbReference>
<dbReference type="GO" id="GO:0003700">
    <property type="term" value="F:DNA-binding transcription factor activity"/>
    <property type="evidence" value="ECO:0007669"/>
    <property type="project" value="InterPro"/>
</dbReference>
<dbReference type="EMBL" id="CAJFCW020000002">
    <property type="protein sequence ID" value="CAG9093165.1"/>
    <property type="molecule type" value="Genomic_DNA"/>
</dbReference>
<keyword evidence="6 12" id="KW-0805">Transcription regulation</keyword>
<dbReference type="InterPro" id="IPR000536">
    <property type="entry name" value="Nucl_hrmn_rcpt_lig-bd"/>
</dbReference>
<dbReference type="CDD" id="cd06960">
    <property type="entry name" value="NR_DBD_HNF4A"/>
    <property type="match status" value="1"/>
</dbReference>
<dbReference type="PANTHER" id="PTHR47519:SF5">
    <property type="entry name" value="NUCLEAR HORMONE RECEPTOR E75"/>
    <property type="match status" value="1"/>
</dbReference>
<dbReference type="SMART" id="SM00430">
    <property type="entry name" value="HOLI"/>
    <property type="match status" value="1"/>
</dbReference>
<dbReference type="InterPro" id="IPR052496">
    <property type="entry name" value="Orphan_Nuclear_Rcpt"/>
</dbReference>
<dbReference type="Proteomes" id="UP000783686">
    <property type="component" value="Unassembled WGS sequence"/>
</dbReference>
<dbReference type="GO" id="GO:0008270">
    <property type="term" value="F:zinc ion binding"/>
    <property type="evidence" value="ECO:0007669"/>
    <property type="project" value="UniProtKB-KW"/>
</dbReference>
<evidence type="ECO:0000256" key="4">
    <source>
        <dbReference type="ARBA" id="ARBA00022771"/>
    </source>
</evidence>
<evidence type="ECO:0008006" key="19">
    <source>
        <dbReference type="Google" id="ProtNLM"/>
    </source>
</evidence>
<protein>
    <recommendedName>
        <fullName evidence="19">Nuclear receptor domain-containing protein</fullName>
    </recommendedName>
</protein>
<dbReference type="InterPro" id="IPR049636">
    <property type="entry name" value="HNF4-like_DBD"/>
</dbReference>
<evidence type="ECO:0000256" key="10">
    <source>
        <dbReference type="ARBA" id="ARBA00023242"/>
    </source>
</evidence>
<dbReference type="Proteomes" id="UP000614601">
    <property type="component" value="Unassembled WGS sequence"/>
</dbReference>
<dbReference type="FunFam" id="3.30.50.10:FF:000030">
    <property type="entry name" value="Nuclear Hormone Receptor family"/>
    <property type="match status" value="1"/>
</dbReference>
<dbReference type="OrthoDB" id="5771769at2759"/>
<evidence type="ECO:0000256" key="3">
    <source>
        <dbReference type="ARBA" id="ARBA00022723"/>
    </source>
</evidence>
<feature type="domain" description="Nuclear receptor" evidence="15">
    <location>
        <begin position="15"/>
        <end position="90"/>
    </location>
</feature>
<dbReference type="Gene3D" id="1.10.565.10">
    <property type="entry name" value="Retinoid X Receptor"/>
    <property type="match status" value="1"/>
</dbReference>
<reference evidence="17" key="1">
    <citation type="submission" date="2020-09" db="EMBL/GenBank/DDBJ databases">
        <authorList>
            <person name="Kikuchi T."/>
        </authorList>
    </citation>
    <scope>NUCLEOTIDE SEQUENCE</scope>
    <source>
        <strain evidence="17">SH1</strain>
    </source>
</reference>
<dbReference type="Gene3D" id="3.30.50.10">
    <property type="entry name" value="Erythroid Transcription Factor GATA-1, subunit A"/>
    <property type="match status" value="1"/>
</dbReference>
<dbReference type="InterPro" id="IPR001628">
    <property type="entry name" value="Znf_hrmn_rcpt"/>
</dbReference>
<dbReference type="Pfam" id="PF00104">
    <property type="entry name" value="Hormone_recep"/>
    <property type="match status" value="1"/>
</dbReference>
<evidence type="ECO:0000259" key="15">
    <source>
        <dbReference type="PROSITE" id="PS51030"/>
    </source>
</evidence>
<feature type="coiled-coil region" evidence="13">
    <location>
        <begin position="462"/>
        <end position="489"/>
    </location>
</feature>
<dbReference type="InterPro" id="IPR035500">
    <property type="entry name" value="NHR-like_dom_sf"/>
</dbReference>
<dbReference type="InterPro" id="IPR013088">
    <property type="entry name" value="Znf_NHR/GATA"/>
</dbReference>
<evidence type="ECO:0000313" key="17">
    <source>
        <dbReference type="EMBL" id="CAD5211312.1"/>
    </source>
</evidence>
<keyword evidence="7 12" id="KW-0238">DNA-binding</keyword>
<evidence type="ECO:0000256" key="1">
    <source>
        <dbReference type="ARBA" id="ARBA00004123"/>
    </source>
</evidence>
<dbReference type="EMBL" id="CAJFDH010000002">
    <property type="protein sequence ID" value="CAD5211312.1"/>
    <property type="molecule type" value="Genomic_DNA"/>
</dbReference>
<name>A0A811K5Q4_9BILA</name>
<keyword evidence="3 12" id="KW-0479">Metal-binding</keyword>
<comment type="subcellular location">
    <subcellularLocation>
        <location evidence="1 12">Nucleus</location>
    </subcellularLocation>
</comment>
<dbReference type="InterPro" id="IPR001723">
    <property type="entry name" value="Nuclear_hrmn_rcpt"/>
</dbReference>
<evidence type="ECO:0000256" key="13">
    <source>
        <dbReference type="SAM" id="Coils"/>
    </source>
</evidence>
<evidence type="ECO:0000259" key="16">
    <source>
        <dbReference type="PROSITE" id="PS51843"/>
    </source>
</evidence>
<dbReference type="SUPFAM" id="SSF48508">
    <property type="entry name" value="Nuclear receptor ligand-binding domain"/>
    <property type="match status" value="1"/>
</dbReference>
<dbReference type="Pfam" id="PF00105">
    <property type="entry name" value="zf-C4"/>
    <property type="match status" value="1"/>
</dbReference>
<keyword evidence="8 12" id="KW-0804">Transcription</keyword>
<dbReference type="PROSITE" id="PS51030">
    <property type="entry name" value="NUCLEAR_REC_DBD_2"/>
    <property type="match status" value="1"/>
</dbReference>
<keyword evidence="18" id="KW-1185">Reference proteome</keyword>
<feature type="region of interest" description="Disordered" evidence="14">
    <location>
        <begin position="411"/>
        <end position="431"/>
    </location>
</feature>
<keyword evidence="9 12" id="KW-0675">Receptor</keyword>
<dbReference type="PROSITE" id="PS00031">
    <property type="entry name" value="NUCLEAR_REC_DBD_1"/>
    <property type="match status" value="1"/>
</dbReference>
<dbReference type="PRINTS" id="PR00398">
    <property type="entry name" value="STRDHORMONER"/>
</dbReference>
<feature type="compositionally biased region" description="Polar residues" evidence="14">
    <location>
        <begin position="417"/>
        <end position="429"/>
    </location>
</feature>
<comment type="similarity">
    <text evidence="2 12">Belongs to the nuclear hormone receptor family.</text>
</comment>
<evidence type="ECO:0000256" key="12">
    <source>
        <dbReference type="RuleBase" id="RU004334"/>
    </source>
</evidence>
<gene>
    <name evidence="17" type="ORF">BOKJ2_LOCUS3631</name>
</gene>
<feature type="region of interest" description="Disordered" evidence="14">
    <location>
        <begin position="90"/>
        <end position="117"/>
    </location>
</feature>
<evidence type="ECO:0000256" key="8">
    <source>
        <dbReference type="ARBA" id="ARBA00023163"/>
    </source>
</evidence>
<proteinExistence type="inferred from homology"/>
<dbReference type="GO" id="GO:0005634">
    <property type="term" value="C:nucleus"/>
    <property type="evidence" value="ECO:0007669"/>
    <property type="project" value="UniProtKB-SubCell"/>
</dbReference>
<evidence type="ECO:0000256" key="11">
    <source>
        <dbReference type="ARBA" id="ARBA00037512"/>
    </source>
</evidence>
<dbReference type="AlphaFoldDB" id="A0A811K5Q4"/>
<sequence>MMDLQHQSSSINGLDGICMVCGDKSAGKHYGILACYGCKGFFRRSIRSNQTYTCRFMQKCSIDKDQRNACRFCRFQRCLQVGMEPEAIRPDRDVIGKQKNPRKRKIKKEEDLPVEEGSQQEDSLLSFLIEVEMKRTQAPKFVEHPLYYQRSEAIGIMKVKQEMEASLYELFEDRNLLNLYRNPMNNQDPPRTASVDQLSSAMRAYAVSAIDWVNALFSLANVNDVTEKCALLKNSFAAFSAFQKATNTANVCSSASDALCLCNGALIPRNLPRHLIDTNLLANNMVGRILDELVRPIRKLHLLEAERVALSALILLDGDSCGCSLQTSEALSMVKDKVQNALFQFIRERSEHSLSNASSRFASILLLLPSIAKLSAIYNENFQLAKMFGCRSLDPLLAEILLDGGGDMMHSGELSPSAKTRSDAATQTKEPAELTISTCLSHTSTESTLSSVSSASAEDSALESIIALRMEMEQRAAQAKAEAEANNQLKSSAHLSQMNVDMNGHRTDYNNYFFGYEYQQNGFVANAEAGRNGFGYMASEPHPQTPQKTDMAFKFL</sequence>
<dbReference type="SMART" id="SM00399">
    <property type="entry name" value="ZnF_C4"/>
    <property type="match status" value="1"/>
</dbReference>
<evidence type="ECO:0000313" key="18">
    <source>
        <dbReference type="Proteomes" id="UP000614601"/>
    </source>
</evidence>
<evidence type="ECO:0000256" key="7">
    <source>
        <dbReference type="ARBA" id="ARBA00023125"/>
    </source>
</evidence>
<evidence type="ECO:0000256" key="14">
    <source>
        <dbReference type="SAM" id="MobiDB-lite"/>
    </source>
</evidence>
<keyword evidence="5 12" id="KW-0862">Zinc</keyword>
<feature type="domain" description="NR LBD" evidence="16">
    <location>
        <begin position="120"/>
        <end position="404"/>
    </location>
</feature>
<evidence type="ECO:0000256" key="2">
    <source>
        <dbReference type="ARBA" id="ARBA00005993"/>
    </source>
</evidence>
<keyword evidence="13" id="KW-0175">Coiled coil</keyword>
<dbReference type="PROSITE" id="PS51843">
    <property type="entry name" value="NR_LBD"/>
    <property type="match status" value="1"/>
</dbReference>
<dbReference type="PRINTS" id="PR00047">
    <property type="entry name" value="STROIDFINGER"/>
</dbReference>
<evidence type="ECO:0000256" key="5">
    <source>
        <dbReference type="ARBA" id="ARBA00022833"/>
    </source>
</evidence>
<comment type="caution">
    <text evidence="17">The sequence shown here is derived from an EMBL/GenBank/DDBJ whole genome shotgun (WGS) entry which is preliminary data.</text>
</comment>